<protein>
    <recommendedName>
        <fullName evidence="4">Cytochrome C</fullName>
    </recommendedName>
</protein>
<evidence type="ECO:0000256" key="1">
    <source>
        <dbReference type="SAM" id="MobiDB-lite"/>
    </source>
</evidence>
<feature type="region of interest" description="Disordered" evidence="1">
    <location>
        <begin position="64"/>
        <end position="111"/>
    </location>
</feature>
<evidence type="ECO:0000313" key="2">
    <source>
        <dbReference type="EMBL" id="QDT37280.1"/>
    </source>
</evidence>
<dbReference type="SUPFAM" id="SSF47175">
    <property type="entry name" value="Cytochromes"/>
    <property type="match status" value="1"/>
</dbReference>
<accession>A0A517R0D2</accession>
<dbReference type="PROSITE" id="PS51009">
    <property type="entry name" value="CYTCII"/>
    <property type="match status" value="1"/>
</dbReference>
<dbReference type="KEGG" id="svp:Pan189_16530"/>
<dbReference type="AlphaFoldDB" id="A0A517R0D2"/>
<feature type="compositionally biased region" description="Polar residues" evidence="1">
    <location>
        <begin position="76"/>
        <end position="101"/>
    </location>
</feature>
<dbReference type="RefSeq" id="WP_145363411.1">
    <property type="nucleotide sequence ID" value="NZ_CP036268.1"/>
</dbReference>
<keyword evidence="3" id="KW-1185">Reference proteome</keyword>
<proteinExistence type="predicted"/>
<feature type="compositionally biased region" description="Polar residues" evidence="1">
    <location>
        <begin position="137"/>
        <end position="149"/>
    </location>
</feature>
<gene>
    <name evidence="2" type="ORF">Pan189_16530</name>
</gene>
<organism evidence="2 3">
    <name type="scientific">Stratiformator vulcanicus</name>
    <dbReference type="NCBI Taxonomy" id="2527980"/>
    <lineage>
        <taxon>Bacteria</taxon>
        <taxon>Pseudomonadati</taxon>
        <taxon>Planctomycetota</taxon>
        <taxon>Planctomycetia</taxon>
        <taxon>Planctomycetales</taxon>
        <taxon>Planctomycetaceae</taxon>
        <taxon>Stratiformator</taxon>
    </lineage>
</organism>
<dbReference type="GO" id="GO:0022900">
    <property type="term" value="P:electron transport chain"/>
    <property type="evidence" value="ECO:0007669"/>
    <property type="project" value="InterPro"/>
</dbReference>
<evidence type="ECO:0000313" key="3">
    <source>
        <dbReference type="Proteomes" id="UP000317318"/>
    </source>
</evidence>
<dbReference type="EMBL" id="CP036268">
    <property type="protein sequence ID" value="QDT37280.1"/>
    <property type="molecule type" value="Genomic_DNA"/>
</dbReference>
<dbReference type="InterPro" id="IPR010980">
    <property type="entry name" value="Cyt_c/b562"/>
</dbReference>
<dbReference type="GO" id="GO:0009055">
    <property type="term" value="F:electron transfer activity"/>
    <property type="evidence" value="ECO:0007669"/>
    <property type="project" value="InterPro"/>
</dbReference>
<dbReference type="Proteomes" id="UP000317318">
    <property type="component" value="Chromosome"/>
</dbReference>
<dbReference type="GO" id="GO:0005506">
    <property type="term" value="F:iron ion binding"/>
    <property type="evidence" value="ECO:0007669"/>
    <property type="project" value="InterPro"/>
</dbReference>
<dbReference type="InterPro" id="IPR002321">
    <property type="entry name" value="Cyt_c_II"/>
</dbReference>
<name>A0A517R0D2_9PLAN</name>
<reference evidence="2 3" key="1">
    <citation type="submission" date="2019-02" db="EMBL/GenBank/DDBJ databases">
        <title>Deep-cultivation of Planctomycetes and their phenomic and genomic characterization uncovers novel biology.</title>
        <authorList>
            <person name="Wiegand S."/>
            <person name="Jogler M."/>
            <person name="Boedeker C."/>
            <person name="Pinto D."/>
            <person name="Vollmers J."/>
            <person name="Rivas-Marin E."/>
            <person name="Kohn T."/>
            <person name="Peeters S.H."/>
            <person name="Heuer A."/>
            <person name="Rast P."/>
            <person name="Oberbeckmann S."/>
            <person name="Bunk B."/>
            <person name="Jeske O."/>
            <person name="Meyerdierks A."/>
            <person name="Storesund J.E."/>
            <person name="Kallscheuer N."/>
            <person name="Luecker S."/>
            <person name="Lage O.M."/>
            <person name="Pohl T."/>
            <person name="Merkel B.J."/>
            <person name="Hornburger P."/>
            <person name="Mueller R.-W."/>
            <person name="Bruemmer F."/>
            <person name="Labrenz M."/>
            <person name="Spormann A.M."/>
            <person name="Op den Camp H."/>
            <person name="Overmann J."/>
            <person name="Amann R."/>
            <person name="Jetten M.S.M."/>
            <person name="Mascher T."/>
            <person name="Medema M.H."/>
            <person name="Devos D.P."/>
            <person name="Kaster A.-K."/>
            <person name="Ovreas L."/>
            <person name="Rohde M."/>
            <person name="Galperin M.Y."/>
            <person name="Jogler C."/>
        </authorList>
    </citation>
    <scope>NUCLEOTIDE SEQUENCE [LARGE SCALE GENOMIC DNA]</scope>
    <source>
        <strain evidence="2 3">Pan189</strain>
    </source>
</reference>
<evidence type="ECO:0008006" key="4">
    <source>
        <dbReference type="Google" id="ProtNLM"/>
    </source>
</evidence>
<dbReference type="OrthoDB" id="290618at2"/>
<sequence>MKVHPRSPAKRFEVNDRRFDSQGATLSGERFGLRLTSLRIARAAAAIVMSVVLVGCGGSGDGPDGSGTPVAGDGAASNTPAANGTGTASPSSFGTQAATQNGGDGPLRVLPNGRLTFPGAIPLDAYGDVRASTSSTGVISGVASQPPGSQTGGGNSGMSGSPAVVGNPPANVPSTPPTSSTAGGSALSSSNWGDAVSMTVLTEEISSLSNDLAAVLISVGSYNRGYEQVQLGGEVLAAMCDIVAAHPESVSWKADALLARDRGTAVAAEATGSGRSKFAPTQLAFEQFSSILNNNRPPGLPEPDADLPRSEIAARGQLMQRMDAAFSRLRQASGDSSGFAANSEELAHEAAVLGLLMKYTTGGDYADVEVAPYRSTAAKLIDASDEAASAAAIEQHAAFKSAVIAIEATCTECHQQYRFGG</sequence>
<dbReference type="Gene3D" id="1.20.120.10">
    <property type="entry name" value="Cytochrome c/b562"/>
    <property type="match status" value="1"/>
</dbReference>
<feature type="region of interest" description="Disordered" evidence="1">
    <location>
        <begin position="137"/>
        <end position="189"/>
    </location>
</feature>
<feature type="compositionally biased region" description="Low complexity" evidence="1">
    <location>
        <begin position="177"/>
        <end position="189"/>
    </location>
</feature>
<dbReference type="GO" id="GO:0020037">
    <property type="term" value="F:heme binding"/>
    <property type="evidence" value="ECO:0007669"/>
    <property type="project" value="InterPro"/>
</dbReference>